<dbReference type="EMBL" id="PFLH01000049">
    <property type="protein sequence ID" value="PIY70972.1"/>
    <property type="molecule type" value="Genomic_DNA"/>
</dbReference>
<organism evidence="1 2">
    <name type="scientific">Candidatus Roizmanbacteria bacterium CG_4_10_14_0_8_um_filter_35_28</name>
    <dbReference type="NCBI Taxonomy" id="1974827"/>
    <lineage>
        <taxon>Bacteria</taxon>
        <taxon>Candidatus Roizmaniibacteriota</taxon>
    </lineage>
</organism>
<gene>
    <name evidence="1" type="ORF">COY88_02785</name>
</gene>
<comment type="caution">
    <text evidence="1">The sequence shown here is derived from an EMBL/GenBank/DDBJ whole genome shotgun (WGS) entry which is preliminary data.</text>
</comment>
<reference evidence="2" key="1">
    <citation type="submission" date="2017-09" db="EMBL/GenBank/DDBJ databases">
        <title>Depth-based differentiation of microbial function through sediment-hosted aquifers and enrichment of novel symbionts in the deep terrestrial subsurface.</title>
        <authorList>
            <person name="Probst A.J."/>
            <person name="Ladd B."/>
            <person name="Jarett J.K."/>
            <person name="Geller-Mcgrath D.E."/>
            <person name="Sieber C.M.K."/>
            <person name="Emerson J.B."/>
            <person name="Anantharaman K."/>
            <person name="Thomas B.C."/>
            <person name="Malmstrom R."/>
            <person name="Stieglmeier M."/>
            <person name="Klingl A."/>
            <person name="Woyke T."/>
            <person name="Ryan C.M."/>
            <person name="Banfield J.F."/>
        </authorList>
    </citation>
    <scope>NUCLEOTIDE SEQUENCE [LARGE SCALE GENOMIC DNA]</scope>
</reference>
<name>A0A2M7QF68_9BACT</name>
<dbReference type="SUPFAM" id="SSF52540">
    <property type="entry name" value="P-loop containing nucleoside triphosphate hydrolases"/>
    <property type="match status" value="1"/>
</dbReference>
<dbReference type="Gene3D" id="3.40.50.300">
    <property type="entry name" value="P-loop containing nucleotide triphosphate hydrolases"/>
    <property type="match status" value="1"/>
</dbReference>
<dbReference type="InterPro" id="IPR027417">
    <property type="entry name" value="P-loop_NTPase"/>
</dbReference>
<keyword evidence="1" id="KW-0449">Lipoprotein</keyword>
<feature type="non-terminal residue" evidence="1">
    <location>
        <position position="45"/>
    </location>
</feature>
<sequence length="45" mass="4871">MPEPIIKLENVWKIYQLGKIEVPALKGVSLDINPGSFVSIMGTSG</sequence>
<keyword evidence="1" id="KW-0547">Nucleotide-binding</keyword>
<evidence type="ECO:0000313" key="2">
    <source>
        <dbReference type="Proteomes" id="UP000230344"/>
    </source>
</evidence>
<dbReference type="AlphaFoldDB" id="A0A2M7QF68"/>
<proteinExistence type="predicted"/>
<evidence type="ECO:0000313" key="1">
    <source>
        <dbReference type="EMBL" id="PIY70972.1"/>
    </source>
</evidence>
<dbReference type="GO" id="GO:0005524">
    <property type="term" value="F:ATP binding"/>
    <property type="evidence" value="ECO:0007669"/>
    <property type="project" value="UniProtKB-KW"/>
</dbReference>
<accession>A0A2M7QF68</accession>
<dbReference type="Proteomes" id="UP000230344">
    <property type="component" value="Unassembled WGS sequence"/>
</dbReference>
<protein>
    <submittedName>
        <fullName evidence="1">Lipoprotein-releasing system ATP-binding protein LolD</fullName>
    </submittedName>
</protein>
<keyword evidence="1" id="KW-0067">ATP-binding</keyword>